<dbReference type="Gene3D" id="1.10.10.2520">
    <property type="entry name" value="Cell wall hydrolase SleB, domain 1"/>
    <property type="match status" value="1"/>
</dbReference>
<dbReference type="EMBL" id="AZTB01000014">
    <property type="protein sequence ID" value="KGG80809.1"/>
    <property type="molecule type" value="Genomic_DNA"/>
</dbReference>
<dbReference type="InterPro" id="IPR042047">
    <property type="entry name" value="SleB_dom1"/>
</dbReference>
<evidence type="ECO:0000259" key="1">
    <source>
        <dbReference type="Pfam" id="PF07486"/>
    </source>
</evidence>
<accession>A0A096CW57</accession>
<evidence type="ECO:0000313" key="3">
    <source>
        <dbReference type="Proteomes" id="UP000029622"/>
    </source>
</evidence>
<protein>
    <submittedName>
        <fullName evidence="2">Cell wall hydrolase</fullName>
    </submittedName>
</protein>
<reference evidence="2 3" key="1">
    <citation type="submission" date="2013-12" db="EMBL/GenBank/DDBJ databases">
        <title>Draft genome sequence of Caloranaerobacter sp. H53214.</title>
        <authorList>
            <person name="Jiang L.J."/>
            <person name="Shao Z.Z."/>
            <person name="Long M.N."/>
        </authorList>
    </citation>
    <scope>NUCLEOTIDE SEQUENCE [LARGE SCALE GENOMIC DNA]</scope>
    <source>
        <strain evidence="2 3">H53214</strain>
    </source>
</reference>
<proteinExistence type="predicted"/>
<dbReference type="GO" id="GO:0016787">
    <property type="term" value="F:hydrolase activity"/>
    <property type="evidence" value="ECO:0007669"/>
    <property type="project" value="UniProtKB-KW"/>
</dbReference>
<organism evidence="2 3">
    <name type="scientific">Caloranaerobacter azorensis H53214</name>
    <dbReference type="NCBI Taxonomy" id="1156417"/>
    <lineage>
        <taxon>Bacteria</taxon>
        <taxon>Bacillati</taxon>
        <taxon>Bacillota</taxon>
        <taxon>Tissierellia</taxon>
        <taxon>Tissierellales</taxon>
        <taxon>Thermohalobacteraceae</taxon>
        <taxon>Caloranaerobacter</taxon>
    </lineage>
</organism>
<keyword evidence="2" id="KW-0378">Hydrolase</keyword>
<dbReference type="InterPro" id="IPR011105">
    <property type="entry name" value="Cell_wall_hydrolase_SleB"/>
</dbReference>
<comment type="caution">
    <text evidence="2">The sequence shown here is derived from an EMBL/GenBank/DDBJ whole genome shotgun (WGS) entry which is preliminary data.</text>
</comment>
<dbReference type="RefSeq" id="WP_035162766.1">
    <property type="nucleotide sequence ID" value="NZ_AZTB01000014.1"/>
</dbReference>
<gene>
    <name evidence="2" type="ORF">Y919_04265</name>
</gene>
<dbReference type="Proteomes" id="UP000029622">
    <property type="component" value="Unassembled WGS sequence"/>
</dbReference>
<dbReference type="Pfam" id="PF07486">
    <property type="entry name" value="Hydrolase_2"/>
    <property type="match status" value="1"/>
</dbReference>
<dbReference type="AlphaFoldDB" id="A0A096CW57"/>
<name>A0A096CW57_9FIRM</name>
<dbReference type="STRING" id="1156417.Y919_04265"/>
<feature type="domain" description="Cell wall hydrolase SleB" evidence="1">
    <location>
        <begin position="19"/>
        <end position="138"/>
    </location>
</feature>
<sequence length="147" mass="16744">MPYSVRELFARLIKCEAGGEGELGMKAVATIVMNRVHVAYGEYQRVCQGDLRKVIYQKGQFDCVKGTIAGKANPQTIWANPPEKIHYDVADWALSGNKVYNIGDCLWYMNPFSPRCPSTFPWNGTGKLRTRIRKHCFYSPTELYKDT</sequence>
<evidence type="ECO:0000313" key="2">
    <source>
        <dbReference type="EMBL" id="KGG80809.1"/>
    </source>
</evidence>